<dbReference type="STRING" id="1538553.JT25_018770"/>
<dbReference type="AlphaFoldDB" id="A0A126T8V1"/>
<organism evidence="1 2">
    <name type="scientific">Methylomonas denitrificans</name>
    <dbReference type="NCBI Taxonomy" id="1538553"/>
    <lineage>
        <taxon>Bacteria</taxon>
        <taxon>Pseudomonadati</taxon>
        <taxon>Pseudomonadota</taxon>
        <taxon>Gammaproteobacteria</taxon>
        <taxon>Methylococcales</taxon>
        <taxon>Methylococcaceae</taxon>
        <taxon>Methylomonas</taxon>
    </lineage>
</organism>
<reference evidence="1 2" key="1">
    <citation type="journal article" date="2015" name="Environ. Microbiol.">
        <title>Methane oxidation coupled to nitrate reduction under hypoxia by the Gammaproteobacterium Methylomonas denitrificans, sp. nov. type strain FJG1.</title>
        <authorList>
            <person name="Kits K.D."/>
            <person name="Klotz M.G."/>
            <person name="Stein L.Y."/>
        </authorList>
    </citation>
    <scope>NUCLEOTIDE SEQUENCE [LARGE SCALE GENOMIC DNA]</scope>
    <source>
        <strain evidence="1 2">FJG1</strain>
    </source>
</reference>
<evidence type="ECO:0000313" key="1">
    <source>
        <dbReference type="EMBL" id="AMK78507.1"/>
    </source>
</evidence>
<keyword evidence="2" id="KW-1185">Reference proteome</keyword>
<proteinExistence type="predicted"/>
<accession>A0A126T8V1</accession>
<evidence type="ECO:0000313" key="2">
    <source>
        <dbReference type="Proteomes" id="UP000030512"/>
    </source>
</evidence>
<sequence length="81" mass="8855">MGNPVGKFFLFSGNAVGNILIKIRLTAICPGESLFLPKDFFRASQQEKIGKNHATAYAFGAPIRPRHLVPTQQGVETWALA</sequence>
<dbReference type="EMBL" id="CP014476">
    <property type="protein sequence ID" value="AMK78507.1"/>
    <property type="molecule type" value="Genomic_DNA"/>
</dbReference>
<gene>
    <name evidence="1" type="ORF">JT25_018770</name>
</gene>
<dbReference type="KEGG" id="mdn:JT25_018770"/>
<dbReference type="Proteomes" id="UP000030512">
    <property type="component" value="Chromosome"/>
</dbReference>
<name>A0A126T8V1_9GAMM</name>
<protein>
    <submittedName>
        <fullName evidence="1">Uncharacterized protein</fullName>
    </submittedName>
</protein>